<evidence type="ECO:0000259" key="2">
    <source>
        <dbReference type="Pfam" id="PF13839"/>
    </source>
</evidence>
<organism evidence="3 4">
    <name type="scientific">Brassica napus</name>
    <name type="common">Rape</name>
    <dbReference type="NCBI Taxonomy" id="3708"/>
    <lineage>
        <taxon>Eukaryota</taxon>
        <taxon>Viridiplantae</taxon>
        <taxon>Streptophyta</taxon>
        <taxon>Embryophyta</taxon>
        <taxon>Tracheophyta</taxon>
        <taxon>Spermatophyta</taxon>
        <taxon>Magnoliopsida</taxon>
        <taxon>eudicotyledons</taxon>
        <taxon>Gunneridae</taxon>
        <taxon>Pentapetalae</taxon>
        <taxon>rosids</taxon>
        <taxon>malvids</taxon>
        <taxon>Brassicales</taxon>
        <taxon>Brassicaceae</taxon>
        <taxon>Brassiceae</taxon>
        <taxon>Brassica</taxon>
    </lineage>
</organism>
<dbReference type="EMBL" id="JAGKQM010000019">
    <property type="protein sequence ID" value="KAH0857462.1"/>
    <property type="molecule type" value="Genomic_DNA"/>
</dbReference>
<accession>A0ABQ7XNG7</accession>
<evidence type="ECO:0000313" key="3">
    <source>
        <dbReference type="EMBL" id="KAH0857462.1"/>
    </source>
</evidence>
<dbReference type="Proteomes" id="UP000824890">
    <property type="component" value="Unassembled WGS sequence"/>
</dbReference>
<sequence length="284" mass="33057">MESVAIPEHLIKLLPVAQPGIFDLVSYVISAVEGNPYQSVFYNGNIEVVKEGKMWRGMDVLIFNGWHWWTHIDHIQPWDYMEDENRLYKDMNRLGWRQMFYPAVLKTGHDYYFDNVIMVLPFSNILLTIFCWQWKGLGRANEVIHSTGGSIEEGHLWLGLKNPVYWLDITGLSQLRKDAHPSSYSGNHPGNDSQWCLPGLPDTWNILFSLETIFCWQWKELGRANEVMKLKNPVYWLDITGLSQLRKDAHPSSYSGNHPGNDSQWCLPDLPDTWNILFYYALFS</sequence>
<comment type="similarity">
    <text evidence="1">Belongs to the PC-esterase family. TBL subfamily.</text>
</comment>
<comment type="caution">
    <text evidence="3">The sequence shown here is derived from an EMBL/GenBank/DDBJ whole genome shotgun (WGS) entry which is preliminary data.</text>
</comment>
<feature type="domain" description="Trichome birefringence-like C-terminal" evidence="2">
    <location>
        <begin position="52"/>
        <end position="99"/>
    </location>
</feature>
<dbReference type="InterPro" id="IPR026057">
    <property type="entry name" value="TBL_C"/>
</dbReference>
<protein>
    <recommendedName>
        <fullName evidence="2">Trichome birefringence-like C-terminal domain-containing protein</fullName>
    </recommendedName>
</protein>
<evidence type="ECO:0000256" key="1">
    <source>
        <dbReference type="ARBA" id="ARBA00007727"/>
    </source>
</evidence>
<evidence type="ECO:0000313" key="4">
    <source>
        <dbReference type="Proteomes" id="UP000824890"/>
    </source>
</evidence>
<name>A0ABQ7XNG7_BRANA</name>
<dbReference type="PANTHER" id="PTHR32285:SF71">
    <property type="entry name" value="PROTEIN TRICHOME BIREFRINGENCE-LIKE 39"/>
    <property type="match status" value="1"/>
</dbReference>
<dbReference type="InterPro" id="IPR029962">
    <property type="entry name" value="TBL"/>
</dbReference>
<feature type="domain" description="Trichome birefringence-like C-terminal" evidence="2">
    <location>
        <begin position="226"/>
        <end position="279"/>
    </location>
</feature>
<feature type="domain" description="Trichome birefringence-like C-terminal" evidence="2">
    <location>
        <begin position="159"/>
        <end position="208"/>
    </location>
</feature>
<proteinExistence type="inferred from homology"/>
<reference evidence="3 4" key="1">
    <citation type="submission" date="2021-05" db="EMBL/GenBank/DDBJ databases">
        <title>Genome Assembly of Synthetic Allotetraploid Brassica napus Reveals Homoeologous Exchanges between Subgenomes.</title>
        <authorList>
            <person name="Davis J.T."/>
        </authorList>
    </citation>
    <scope>NUCLEOTIDE SEQUENCE [LARGE SCALE GENOMIC DNA]</scope>
    <source>
        <strain evidence="4">cv. Da-Ae</strain>
        <tissue evidence="3">Seedling</tissue>
    </source>
</reference>
<keyword evidence="4" id="KW-1185">Reference proteome</keyword>
<dbReference type="PANTHER" id="PTHR32285">
    <property type="entry name" value="PROTEIN TRICHOME BIREFRINGENCE-LIKE 9-RELATED"/>
    <property type="match status" value="1"/>
</dbReference>
<dbReference type="Pfam" id="PF13839">
    <property type="entry name" value="PC-Esterase"/>
    <property type="match status" value="3"/>
</dbReference>
<gene>
    <name evidence="3" type="ORF">HID58_085723</name>
</gene>